<dbReference type="Gene3D" id="3.40.630.30">
    <property type="match status" value="1"/>
</dbReference>
<evidence type="ECO:0000313" key="3">
    <source>
        <dbReference type="Proteomes" id="UP000293874"/>
    </source>
</evidence>
<dbReference type="InterPro" id="IPR000182">
    <property type="entry name" value="GNAT_dom"/>
</dbReference>
<dbReference type="Pfam" id="PF00583">
    <property type="entry name" value="Acetyltransf_1"/>
    <property type="match status" value="1"/>
</dbReference>
<gene>
    <name evidence="2" type="ORF">EV199_3715</name>
</gene>
<comment type="caution">
    <text evidence="2">The sequence shown here is derived from an EMBL/GenBank/DDBJ whole genome shotgun (WGS) entry which is preliminary data.</text>
</comment>
<protein>
    <submittedName>
        <fullName evidence="2">Ribosomal protein S18 acetylase RimI-like enzyme</fullName>
    </submittedName>
</protein>
<sequence length="176" mass="20428">MELHVITRPEHPQLPFIRSLYESTFPVEERRDWHQFIQLLNEPAMQLSVVMDEGAAIGFVIGWKLGSWYYVEHLAIDPLQRGKKYGEKVMQSVLEAGHGRVILEVERVHDTNSQRRISFYERLGYTIVDIDYHQPPYRKGEAVLPMLLMSHPAITDATEAKAIAGNIRASVYERYY</sequence>
<dbReference type="CDD" id="cd04301">
    <property type="entry name" value="NAT_SF"/>
    <property type="match status" value="1"/>
</dbReference>
<organism evidence="2 3">
    <name type="scientific">Pseudobacter ginsenosidimutans</name>
    <dbReference type="NCBI Taxonomy" id="661488"/>
    <lineage>
        <taxon>Bacteria</taxon>
        <taxon>Pseudomonadati</taxon>
        <taxon>Bacteroidota</taxon>
        <taxon>Chitinophagia</taxon>
        <taxon>Chitinophagales</taxon>
        <taxon>Chitinophagaceae</taxon>
        <taxon>Pseudobacter</taxon>
    </lineage>
</organism>
<proteinExistence type="predicted"/>
<dbReference type="RefSeq" id="WP_130542276.1">
    <property type="nucleotide sequence ID" value="NZ_CP042431.1"/>
</dbReference>
<evidence type="ECO:0000313" key="2">
    <source>
        <dbReference type="EMBL" id="RZS71802.1"/>
    </source>
</evidence>
<keyword evidence="2" id="KW-0689">Ribosomal protein</keyword>
<dbReference type="EMBL" id="SGXA01000002">
    <property type="protein sequence ID" value="RZS71802.1"/>
    <property type="molecule type" value="Genomic_DNA"/>
</dbReference>
<dbReference type="InterPro" id="IPR016181">
    <property type="entry name" value="Acyl_CoA_acyltransferase"/>
</dbReference>
<dbReference type="GO" id="GO:0016747">
    <property type="term" value="F:acyltransferase activity, transferring groups other than amino-acyl groups"/>
    <property type="evidence" value="ECO:0007669"/>
    <property type="project" value="InterPro"/>
</dbReference>
<reference evidence="2 3" key="1">
    <citation type="submission" date="2019-02" db="EMBL/GenBank/DDBJ databases">
        <title>Genomic Encyclopedia of Type Strains, Phase IV (KMG-IV): sequencing the most valuable type-strain genomes for metagenomic binning, comparative biology and taxonomic classification.</title>
        <authorList>
            <person name="Goeker M."/>
        </authorList>
    </citation>
    <scope>NUCLEOTIDE SEQUENCE [LARGE SCALE GENOMIC DNA]</scope>
    <source>
        <strain evidence="2 3">DSM 18116</strain>
    </source>
</reference>
<name>A0A4Q7MSL1_9BACT</name>
<dbReference type="OrthoDB" id="9127144at2"/>
<accession>A0A4Q7MSL1</accession>
<keyword evidence="3" id="KW-1185">Reference proteome</keyword>
<dbReference type="GO" id="GO:0005840">
    <property type="term" value="C:ribosome"/>
    <property type="evidence" value="ECO:0007669"/>
    <property type="project" value="UniProtKB-KW"/>
</dbReference>
<evidence type="ECO:0000259" key="1">
    <source>
        <dbReference type="PROSITE" id="PS51186"/>
    </source>
</evidence>
<dbReference type="AlphaFoldDB" id="A0A4Q7MSL1"/>
<dbReference type="PROSITE" id="PS51186">
    <property type="entry name" value="GNAT"/>
    <property type="match status" value="1"/>
</dbReference>
<dbReference type="SUPFAM" id="SSF55729">
    <property type="entry name" value="Acyl-CoA N-acyltransferases (Nat)"/>
    <property type="match status" value="1"/>
</dbReference>
<keyword evidence="2" id="KW-0687">Ribonucleoprotein</keyword>
<dbReference type="Proteomes" id="UP000293874">
    <property type="component" value="Unassembled WGS sequence"/>
</dbReference>
<feature type="domain" description="N-acetyltransferase" evidence="1">
    <location>
        <begin position="1"/>
        <end position="154"/>
    </location>
</feature>